<reference evidence="2 3" key="1">
    <citation type="journal article" date="2013" name="PLoS Genet.">
        <title>The genome and development-dependent transcriptomes of Pyronema confluens: a window into fungal evolution.</title>
        <authorList>
            <person name="Traeger S."/>
            <person name="Altegoer F."/>
            <person name="Freitag M."/>
            <person name="Gabaldon T."/>
            <person name="Kempken F."/>
            <person name="Kumar A."/>
            <person name="Marcet-Houben M."/>
            <person name="Poggeler S."/>
            <person name="Stajich J.E."/>
            <person name="Nowrousian M."/>
        </authorList>
    </citation>
    <scope>NUCLEOTIDE SEQUENCE [LARGE SCALE GENOMIC DNA]</scope>
    <source>
        <strain evidence="3">CBS 100304</strain>
        <tissue evidence="2">Vegetative mycelium</tissue>
    </source>
</reference>
<protein>
    <submittedName>
        <fullName evidence="2">Uncharacterized protein</fullName>
    </submittedName>
</protein>
<evidence type="ECO:0000313" key="2">
    <source>
        <dbReference type="EMBL" id="CCX15152.1"/>
    </source>
</evidence>
<feature type="compositionally biased region" description="Gly residues" evidence="1">
    <location>
        <begin position="160"/>
        <end position="178"/>
    </location>
</feature>
<organism evidence="2 3">
    <name type="scientific">Pyronema omphalodes (strain CBS 100304)</name>
    <name type="common">Pyronema confluens</name>
    <dbReference type="NCBI Taxonomy" id="1076935"/>
    <lineage>
        <taxon>Eukaryota</taxon>
        <taxon>Fungi</taxon>
        <taxon>Dikarya</taxon>
        <taxon>Ascomycota</taxon>
        <taxon>Pezizomycotina</taxon>
        <taxon>Pezizomycetes</taxon>
        <taxon>Pezizales</taxon>
        <taxon>Pyronemataceae</taxon>
        <taxon>Pyronema</taxon>
    </lineage>
</organism>
<feature type="region of interest" description="Disordered" evidence="1">
    <location>
        <begin position="159"/>
        <end position="178"/>
    </location>
</feature>
<evidence type="ECO:0000256" key="1">
    <source>
        <dbReference type="SAM" id="MobiDB-lite"/>
    </source>
</evidence>
<dbReference type="OrthoDB" id="5587616at2759"/>
<accession>U4LAF4</accession>
<keyword evidence="3" id="KW-1185">Reference proteome</keyword>
<dbReference type="AlphaFoldDB" id="U4LAF4"/>
<evidence type="ECO:0000313" key="3">
    <source>
        <dbReference type="Proteomes" id="UP000018144"/>
    </source>
</evidence>
<dbReference type="Proteomes" id="UP000018144">
    <property type="component" value="Unassembled WGS sequence"/>
</dbReference>
<sequence>MSLALEYTFTGEGMSKDSEKKLRDTAAEHIDKAISSCKARKALEEVGNPQIRARTRPPLPRHPKISRLTRVMRSSLSWNTGQRVSGSPLLLRGWTGKRSNKDSLGIFWEEWTSCRRRRLWSRRWQTSSTGDPDSGILANYIGIIPSRESYGSYSGFSKTYGGGEDAGGRETGGMGRRP</sequence>
<proteinExistence type="predicted"/>
<dbReference type="EMBL" id="HF936136">
    <property type="protein sequence ID" value="CCX15152.1"/>
    <property type="molecule type" value="Genomic_DNA"/>
</dbReference>
<name>U4LAF4_PYROM</name>
<gene>
    <name evidence="2" type="ORF">PCON_01427</name>
</gene>